<dbReference type="InterPro" id="IPR017871">
    <property type="entry name" value="ABC_transporter-like_CS"/>
</dbReference>
<keyword evidence="5 7" id="KW-1133">Transmembrane helix</keyword>
<feature type="domain" description="ABC transmembrane type-1" evidence="9">
    <location>
        <begin position="17"/>
        <end position="290"/>
    </location>
</feature>
<keyword evidence="2 7" id="KW-0812">Transmembrane</keyword>
<evidence type="ECO:0000256" key="3">
    <source>
        <dbReference type="ARBA" id="ARBA00022741"/>
    </source>
</evidence>
<feature type="domain" description="ABC transporter" evidence="8">
    <location>
        <begin position="358"/>
        <end position="613"/>
    </location>
</feature>
<dbReference type="InterPro" id="IPR003439">
    <property type="entry name" value="ABC_transporter-like_ATP-bd"/>
</dbReference>
<evidence type="ECO:0000313" key="11">
    <source>
        <dbReference type="Proteomes" id="UP000198546"/>
    </source>
</evidence>
<gene>
    <name evidence="10" type="ORF">SAMN04489747_2718</name>
</gene>
<feature type="transmembrane region" description="Helical" evidence="7">
    <location>
        <begin position="248"/>
        <end position="270"/>
    </location>
</feature>
<evidence type="ECO:0000256" key="1">
    <source>
        <dbReference type="ARBA" id="ARBA00004651"/>
    </source>
</evidence>
<dbReference type="PANTHER" id="PTHR24221:SF654">
    <property type="entry name" value="ATP-BINDING CASSETTE SUB-FAMILY B MEMBER 6"/>
    <property type="match status" value="1"/>
</dbReference>
<keyword evidence="6 7" id="KW-0472">Membrane</keyword>
<keyword evidence="11" id="KW-1185">Reference proteome</keyword>
<dbReference type="GO" id="GO:0140359">
    <property type="term" value="F:ABC-type transporter activity"/>
    <property type="evidence" value="ECO:0007669"/>
    <property type="project" value="InterPro"/>
</dbReference>
<protein>
    <submittedName>
        <fullName evidence="10">ATP-binding cassette, subfamily B</fullName>
    </submittedName>
</protein>
<evidence type="ECO:0000256" key="2">
    <source>
        <dbReference type="ARBA" id="ARBA00022692"/>
    </source>
</evidence>
<comment type="subcellular location">
    <subcellularLocation>
        <location evidence="1">Cell membrane</location>
        <topology evidence="1">Multi-pass membrane protein</topology>
    </subcellularLocation>
</comment>
<feature type="transmembrane region" description="Helical" evidence="7">
    <location>
        <begin position="143"/>
        <end position="173"/>
    </location>
</feature>
<dbReference type="InterPro" id="IPR036640">
    <property type="entry name" value="ABC1_TM_sf"/>
</dbReference>
<dbReference type="EMBL" id="LT629688">
    <property type="protein sequence ID" value="SDE17864.1"/>
    <property type="molecule type" value="Genomic_DNA"/>
</dbReference>
<evidence type="ECO:0000259" key="9">
    <source>
        <dbReference type="PROSITE" id="PS50929"/>
    </source>
</evidence>
<dbReference type="GO" id="GO:0005524">
    <property type="term" value="F:ATP binding"/>
    <property type="evidence" value="ECO:0007669"/>
    <property type="project" value="UniProtKB-KW"/>
</dbReference>
<dbReference type="InterPro" id="IPR003593">
    <property type="entry name" value="AAA+_ATPase"/>
</dbReference>
<evidence type="ECO:0000256" key="6">
    <source>
        <dbReference type="ARBA" id="ARBA00023136"/>
    </source>
</evidence>
<dbReference type="GO" id="GO:0016887">
    <property type="term" value="F:ATP hydrolysis activity"/>
    <property type="evidence" value="ECO:0007669"/>
    <property type="project" value="InterPro"/>
</dbReference>
<dbReference type="SUPFAM" id="SSF90123">
    <property type="entry name" value="ABC transporter transmembrane region"/>
    <property type="match status" value="1"/>
</dbReference>
<evidence type="ECO:0000256" key="4">
    <source>
        <dbReference type="ARBA" id="ARBA00022840"/>
    </source>
</evidence>
<dbReference type="Gene3D" id="3.40.50.300">
    <property type="entry name" value="P-loop containing nucleotide triphosphate hydrolases"/>
    <property type="match status" value="1"/>
</dbReference>
<evidence type="ECO:0000259" key="8">
    <source>
        <dbReference type="PROSITE" id="PS50893"/>
    </source>
</evidence>
<dbReference type="GO" id="GO:0005886">
    <property type="term" value="C:plasma membrane"/>
    <property type="evidence" value="ECO:0007669"/>
    <property type="project" value="UniProtKB-SubCell"/>
</dbReference>
<dbReference type="STRING" id="675864.SAMN04489747_2718"/>
<feature type="transmembrane region" description="Helical" evidence="7">
    <location>
        <begin position="48"/>
        <end position="69"/>
    </location>
</feature>
<dbReference type="PROSITE" id="PS50893">
    <property type="entry name" value="ABC_TRANSPORTER_2"/>
    <property type="match status" value="1"/>
</dbReference>
<dbReference type="PROSITE" id="PS50929">
    <property type="entry name" value="ABC_TM1F"/>
    <property type="match status" value="1"/>
</dbReference>
<dbReference type="Pfam" id="PF00005">
    <property type="entry name" value="ABC_tran"/>
    <property type="match status" value="1"/>
</dbReference>
<dbReference type="Proteomes" id="UP000198546">
    <property type="component" value="Chromosome i"/>
</dbReference>
<dbReference type="SUPFAM" id="SSF52540">
    <property type="entry name" value="P-loop containing nucleoside triphosphate hydrolases"/>
    <property type="match status" value="1"/>
</dbReference>
<dbReference type="GO" id="GO:0034040">
    <property type="term" value="F:ATPase-coupled lipid transmembrane transporter activity"/>
    <property type="evidence" value="ECO:0007669"/>
    <property type="project" value="TreeGrafter"/>
</dbReference>
<evidence type="ECO:0000256" key="7">
    <source>
        <dbReference type="SAM" id="Phobius"/>
    </source>
</evidence>
<evidence type="ECO:0000313" key="10">
    <source>
        <dbReference type="EMBL" id="SDE17864.1"/>
    </source>
</evidence>
<organism evidence="10 11">
    <name type="scientific">Auraticoccus monumenti</name>
    <dbReference type="NCBI Taxonomy" id="675864"/>
    <lineage>
        <taxon>Bacteria</taxon>
        <taxon>Bacillati</taxon>
        <taxon>Actinomycetota</taxon>
        <taxon>Actinomycetes</taxon>
        <taxon>Propionibacteriales</taxon>
        <taxon>Propionibacteriaceae</taxon>
        <taxon>Auraticoccus</taxon>
    </lineage>
</organism>
<sequence>MRALAGVGWRAAPGPTAAMLVLSLLAGVCGFVIPLLTGQAVGQVPSLLGRGVTATFVLTLAGLLSALVVSSLASTLGDAAAGISEGLVRHAVDLRIGWTQSSRPGLTRLEDPEASRAIQVVRARAWELGYAHLTLFTLIPTQLVILVGGAISLGVVLTWWAPLVLVAPVLVAAEHARRSGVSQMGVFARRGEHQKHAASAFAQGMGKGAKEIRVFGLTDLLLERMEHHNAATYHPFWRRRRAAAGLGLGWALAQSVAVLVVVTWAVGAYGTGRLELAQVAAALPLVVALMRVDLSSTALVSRAAAATRTLDEVAAPEEFTAVSARIAVNPRADSEQDLVATIAQGLAVAPPGGEPPEIVFDDVGFSYPGQSTPVLEGVDLVLPAGAASALVGVNGAGKSTLVKLLAAAYLPTSGRVLVDGEDLADLDEEGRAAWQRRIAPISQEFLRLPLSIGDNVELGSGRIWSGIIETDHYPDHAALDRAADRAGITDLVAGLDRRWATPLDKTMPGGTDLSGGEWQRVGLARALRAVDAGARVLVLDEPAAALDVESESRLVAGYLDVARATTSLIISHRFSVVRPVDHIHVLDRGRIVESGSHDELMTDPDGVYRGLFSLQAARYAEATGEPS</sequence>
<dbReference type="InterPro" id="IPR027417">
    <property type="entry name" value="P-loop_NTPase"/>
</dbReference>
<evidence type="ECO:0000256" key="5">
    <source>
        <dbReference type="ARBA" id="ARBA00022989"/>
    </source>
</evidence>
<name>A0A1G7ASJ1_9ACTN</name>
<dbReference type="CDD" id="cd03228">
    <property type="entry name" value="ABCC_MRP_Like"/>
    <property type="match status" value="1"/>
</dbReference>
<dbReference type="InterPro" id="IPR039421">
    <property type="entry name" value="Type_1_exporter"/>
</dbReference>
<dbReference type="AlphaFoldDB" id="A0A1G7ASJ1"/>
<dbReference type="InterPro" id="IPR011527">
    <property type="entry name" value="ABC1_TM_dom"/>
</dbReference>
<reference evidence="10 11" key="1">
    <citation type="submission" date="2016-10" db="EMBL/GenBank/DDBJ databases">
        <authorList>
            <person name="de Groot N.N."/>
        </authorList>
    </citation>
    <scope>NUCLEOTIDE SEQUENCE [LARGE SCALE GENOMIC DNA]</scope>
    <source>
        <strain evidence="10 11">MON 2.2</strain>
    </source>
</reference>
<feature type="transmembrane region" description="Helical" evidence="7">
    <location>
        <begin position="17"/>
        <end position="36"/>
    </location>
</feature>
<dbReference type="PROSITE" id="PS00211">
    <property type="entry name" value="ABC_TRANSPORTER_1"/>
    <property type="match status" value="1"/>
</dbReference>
<keyword evidence="4 10" id="KW-0067">ATP-binding</keyword>
<dbReference type="Gene3D" id="1.20.1560.10">
    <property type="entry name" value="ABC transporter type 1, transmembrane domain"/>
    <property type="match status" value="1"/>
</dbReference>
<accession>A0A1G7ASJ1</accession>
<dbReference type="SMART" id="SM00382">
    <property type="entry name" value="AAA"/>
    <property type="match status" value="1"/>
</dbReference>
<keyword evidence="3" id="KW-0547">Nucleotide-binding</keyword>
<dbReference type="RefSeq" id="WP_231946315.1">
    <property type="nucleotide sequence ID" value="NZ_LT629688.1"/>
</dbReference>
<proteinExistence type="predicted"/>
<dbReference type="PANTHER" id="PTHR24221">
    <property type="entry name" value="ATP-BINDING CASSETTE SUB-FAMILY B"/>
    <property type="match status" value="1"/>
</dbReference>